<dbReference type="STRING" id="937775.Metlim_1679"/>
<protein>
    <recommendedName>
        <fullName evidence="2">phosphoribosylglycinamide formyltransferase 1</fullName>
        <ecNumber evidence="2">2.1.2.2</ecNumber>
    </recommendedName>
    <alternativeName>
        <fullName evidence="7">5'-phosphoribosylglycinamide transformylase</fullName>
    </alternativeName>
    <alternativeName>
        <fullName evidence="6">GAR transformylase</fullName>
    </alternativeName>
</protein>
<keyword evidence="11" id="KW-1185">Reference proteome</keyword>
<evidence type="ECO:0000256" key="8">
    <source>
        <dbReference type="ARBA" id="ARBA00047664"/>
    </source>
</evidence>
<evidence type="ECO:0000256" key="1">
    <source>
        <dbReference type="ARBA" id="ARBA00005054"/>
    </source>
</evidence>
<evidence type="ECO:0000256" key="3">
    <source>
        <dbReference type="ARBA" id="ARBA00022679"/>
    </source>
</evidence>
<dbReference type="Gene3D" id="3.40.50.170">
    <property type="entry name" value="Formyl transferase, N-terminal domain"/>
    <property type="match status" value="1"/>
</dbReference>
<evidence type="ECO:0000256" key="5">
    <source>
        <dbReference type="ARBA" id="ARBA00038440"/>
    </source>
</evidence>
<feature type="domain" description="Formyl transferase N-terminal" evidence="9">
    <location>
        <begin position="3"/>
        <end position="183"/>
    </location>
</feature>
<dbReference type="HAMAP" id="MF_01930">
    <property type="entry name" value="PurN"/>
    <property type="match status" value="1"/>
</dbReference>
<evidence type="ECO:0000313" key="11">
    <source>
        <dbReference type="Proteomes" id="UP000005741"/>
    </source>
</evidence>
<dbReference type="CDD" id="cd08645">
    <property type="entry name" value="FMT_core_GART"/>
    <property type="match status" value="1"/>
</dbReference>
<evidence type="ECO:0000313" key="10">
    <source>
        <dbReference type="EMBL" id="EHQ35780.1"/>
    </source>
</evidence>
<evidence type="ECO:0000256" key="6">
    <source>
        <dbReference type="ARBA" id="ARBA00041324"/>
    </source>
</evidence>
<dbReference type="InParanoid" id="H1YWH8"/>
<accession>H1YWH8</accession>
<dbReference type="GO" id="GO:0005829">
    <property type="term" value="C:cytosol"/>
    <property type="evidence" value="ECO:0007669"/>
    <property type="project" value="TreeGrafter"/>
</dbReference>
<organism evidence="10 11">
    <name type="scientific">Methanoplanus limicola DSM 2279</name>
    <dbReference type="NCBI Taxonomy" id="937775"/>
    <lineage>
        <taxon>Archaea</taxon>
        <taxon>Methanobacteriati</taxon>
        <taxon>Methanobacteriota</taxon>
        <taxon>Stenosarchaea group</taxon>
        <taxon>Methanomicrobia</taxon>
        <taxon>Methanomicrobiales</taxon>
        <taxon>Methanomicrobiaceae</taxon>
        <taxon>Methanoplanus</taxon>
    </lineage>
</organism>
<dbReference type="EC" id="2.1.2.2" evidence="2"/>
<keyword evidence="4" id="KW-0658">Purine biosynthesis</keyword>
<comment type="catalytic activity">
    <reaction evidence="8">
        <text>N(1)-(5-phospho-beta-D-ribosyl)glycinamide + (6R)-10-formyltetrahydrofolate = N(2)-formyl-N(1)-(5-phospho-beta-D-ribosyl)glycinamide + (6S)-5,6,7,8-tetrahydrofolate + H(+)</text>
        <dbReference type="Rhea" id="RHEA:15053"/>
        <dbReference type="ChEBI" id="CHEBI:15378"/>
        <dbReference type="ChEBI" id="CHEBI:57453"/>
        <dbReference type="ChEBI" id="CHEBI:143788"/>
        <dbReference type="ChEBI" id="CHEBI:147286"/>
        <dbReference type="ChEBI" id="CHEBI:195366"/>
        <dbReference type="EC" id="2.1.2.2"/>
    </reaction>
</comment>
<dbReference type="GO" id="GO:0006189">
    <property type="term" value="P:'de novo' IMP biosynthetic process"/>
    <property type="evidence" value="ECO:0007669"/>
    <property type="project" value="UniProtKB-UniPathway"/>
</dbReference>
<dbReference type="PATRIC" id="fig|937775.9.peg.1889"/>
<dbReference type="UniPathway" id="UPA00074">
    <property type="reaction ID" value="UER00126"/>
</dbReference>
<dbReference type="FunFam" id="3.40.50.170:FF:000007">
    <property type="entry name" value="Phosphoribosylglycinamide formyltransferase"/>
    <property type="match status" value="1"/>
</dbReference>
<proteinExistence type="inferred from homology"/>
<dbReference type="InterPro" id="IPR004607">
    <property type="entry name" value="GART"/>
</dbReference>
<dbReference type="PROSITE" id="PS00373">
    <property type="entry name" value="GART"/>
    <property type="match status" value="1"/>
</dbReference>
<evidence type="ECO:0000256" key="4">
    <source>
        <dbReference type="ARBA" id="ARBA00022755"/>
    </source>
</evidence>
<dbReference type="AlphaFoldDB" id="H1YWH8"/>
<dbReference type="GO" id="GO:0004644">
    <property type="term" value="F:phosphoribosylglycinamide formyltransferase activity"/>
    <property type="evidence" value="ECO:0007669"/>
    <property type="project" value="UniProtKB-EC"/>
</dbReference>
<name>H1YWH8_9EURY</name>
<dbReference type="Proteomes" id="UP000005741">
    <property type="component" value="Chromosome"/>
</dbReference>
<dbReference type="PANTHER" id="PTHR43369:SF2">
    <property type="entry name" value="PHOSPHORIBOSYLGLYCINAMIDE FORMYLTRANSFERASE"/>
    <property type="match status" value="1"/>
</dbReference>
<dbReference type="InterPro" id="IPR001555">
    <property type="entry name" value="GART_AS"/>
</dbReference>
<dbReference type="SUPFAM" id="SSF53328">
    <property type="entry name" value="Formyltransferase"/>
    <property type="match status" value="1"/>
</dbReference>
<sequence>MMKKIAFLASGRGSNFQAVIDKVNDGTIDAEIIALITDRPDAYAVERACKNNVPVFAIDFKSFDSRADYDAELLRVMEEVNADLYVLAGYMRLLDQRTAGCFPGRMINIHPALLPSFKGLNAQKQAIEYGVRISGCTVHFVDEGMDSGAIILQHSVPVFDDDDENLLAERILKEEHEALPEAVKLFCEDKISISKRRVIIKE</sequence>
<dbReference type="InterPro" id="IPR002376">
    <property type="entry name" value="Formyl_transf_N"/>
</dbReference>
<evidence type="ECO:0000259" key="9">
    <source>
        <dbReference type="Pfam" id="PF00551"/>
    </source>
</evidence>
<evidence type="ECO:0000256" key="7">
    <source>
        <dbReference type="ARBA" id="ARBA00041682"/>
    </source>
</evidence>
<dbReference type="EMBL" id="CM001436">
    <property type="protein sequence ID" value="EHQ35780.1"/>
    <property type="molecule type" value="Genomic_DNA"/>
</dbReference>
<dbReference type="HOGENOM" id="CLU_038395_1_0_2"/>
<dbReference type="InterPro" id="IPR036477">
    <property type="entry name" value="Formyl_transf_N_sf"/>
</dbReference>
<keyword evidence="3 10" id="KW-0808">Transferase</keyword>
<evidence type="ECO:0000256" key="2">
    <source>
        <dbReference type="ARBA" id="ARBA00012254"/>
    </source>
</evidence>
<dbReference type="RefSeq" id="WP_004077630.1">
    <property type="nucleotide sequence ID" value="NZ_CM001436.1"/>
</dbReference>
<dbReference type="PANTHER" id="PTHR43369">
    <property type="entry name" value="PHOSPHORIBOSYLGLYCINAMIDE FORMYLTRANSFERASE"/>
    <property type="match status" value="1"/>
</dbReference>
<dbReference type="Pfam" id="PF00551">
    <property type="entry name" value="Formyl_trans_N"/>
    <property type="match status" value="1"/>
</dbReference>
<dbReference type="NCBIfam" id="TIGR00639">
    <property type="entry name" value="PurN"/>
    <property type="match status" value="1"/>
</dbReference>
<reference evidence="10 11" key="1">
    <citation type="submission" date="2011-10" db="EMBL/GenBank/DDBJ databases">
        <title>The Improved High-Quality Draft genome of Methanoplanus limicola DSM 2279.</title>
        <authorList>
            <consortium name="US DOE Joint Genome Institute (JGI-PGF)"/>
            <person name="Lucas S."/>
            <person name="Copeland A."/>
            <person name="Lapidus A."/>
            <person name="Glavina del Rio T."/>
            <person name="Dalin E."/>
            <person name="Tice H."/>
            <person name="Bruce D."/>
            <person name="Goodwin L."/>
            <person name="Pitluck S."/>
            <person name="Peters L."/>
            <person name="Mikhailova N."/>
            <person name="Lu M."/>
            <person name="Kyrpides N."/>
            <person name="Mavromatis K."/>
            <person name="Ivanova N."/>
            <person name="Markowitz V."/>
            <person name="Cheng J.-F."/>
            <person name="Hugenholtz P."/>
            <person name="Woyke T."/>
            <person name="Wu D."/>
            <person name="Wirth R."/>
            <person name="Brambilla E.-M."/>
            <person name="Klenk H.-P."/>
            <person name="Eisen J.A."/>
        </authorList>
    </citation>
    <scope>NUCLEOTIDE SEQUENCE [LARGE SCALE GENOMIC DNA]</scope>
    <source>
        <strain evidence="10 11">DSM 2279</strain>
    </source>
</reference>
<comment type="similarity">
    <text evidence="5">Belongs to the GART family.</text>
</comment>
<gene>
    <name evidence="10" type="ORF">Metlim_1679</name>
</gene>
<comment type="pathway">
    <text evidence="1">Purine metabolism; IMP biosynthesis via de novo pathway; N(2)-formyl-N(1)-(5-phospho-D-ribosyl)glycinamide from N(1)-(5-phospho-D-ribosyl)glycinamide (10-formyl THF route): step 1/1.</text>
</comment>